<dbReference type="Pfam" id="PF00566">
    <property type="entry name" value="RabGAP-TBC"/>
    <property type="match status" value="1"/>
</dbReference>
<feature type="compositionally biased region" description="Polar residues" evidence="1">
    <location>
        <begin position="233"/>
        <end position="243"/>
    </location>
</feature>
<dbReference type="GO" id="GO:0005096">
    <property type="term" value="F:GTPase activator activity"/>
    <property type="evidence" value="ECO:0007669"/>
    <property type="project" value="TreeGrafter"/>
</dbReference>
<dbReference type="InterPro" id="IPR035969">
    <property type="entry name" value="Rab-GAP_TBC_sf"/>
</dbReference>
<feature type="domain" description="Rab-GAP TBC" evidence="2">
    <location>
        <begin position="549"/>
        <end position="742"/>
    </location>
</feature>
<dbReference type="InterPro" id="IPR000195">
    <property type="entry name" value="Rab-GAP-TBC_dom"/>
</dbReference>
<sequence length="829" mass="91908">MVDTRSASVPAAVMSESASTIQTVPYDDTVAATAPVTVRSASFPTPTDCSSCSEEKLNGASSGSTCDQTAPALSQHAKLRHRFTALPDAAGSTVSLRSLRSSIPSIIVNDTASRPSSRPGSRPGSRWSERRWAGLRGKKSGEFDRNEDTPPVPQIQAPFNGIALDIPNSALDGLGPQSMRFSKRGSLITDDERRLLQQQIEQQEARQREAAAQQNHGDQQQLQDDKDSVSPDVASSVQTGTEPENTDAPHRRSKPSTLRVRQSAMANRAISADEDMLSRRVRLMYEKGDDNVTDSEVARSMAMDNGVLWEDGVPTSMETCRLSGPSISGTDTKSIVSSVGPDNTPAIKREAHELAGGIEYWQNIKAGDVDRYGFIRSPTSNSNDGIDPSPIQRVSTSLLMASETPRRKHSIRPPSAIGGNRPFSGRSPTRKLSELSAASTRPTSSHSMYASPLMRRSTSRFRRAANHLPHNRDRRFKDEASDMLTLPTNAISAGEKQDAAAARAARKKEWEREDKWTKMARPIRSTDGGGMAFEFDTTSSKLIERTWKGIPDRWRATAWYAFLKSSARRHSDSPSEKGLIEAFKEYQLMSSPDDVQIDIDVPRTITSHIMFRRRYRGGQRLLFRVLHAMSLYFPDTGYVQGMAALAATLLAYYDEEHAFIMLVRLWQLRGLDRLYQSGFAGLMEALADFEREWLEKGEVAGKLNELSIPPTAYGTRWYLTLFNYSIPFPAQLRVWDVFMLLGDAEDLTVPSSSGKGSKKEVHVSGFGNGLDVLHATSAALIDGMREIILESDFENTMKVLTSWVPIKDVELFMRVAKAEWKVHRRKKIS</sequence>
<feature type="compositionally biased region" description="Low complexity" evidence="1">
    <location>
        <begin position="210"/>
        <end position="222"/>
    </location>
</feature>
<feature type="compositionally biased region" description="Polar residues" evidence="1">
    <location>
        <begin position="325"/>
        <end position="341"/>
    </location>
</feature>
<feature type="region of interest" description="Disordered" evidence="1">
    <location>
        <begin position="110"/>
        <end position="157"/>
    </location>
</feature>
<dbReference type="GO" id="GO:0031267">
    <property type="term" value="F:small GTPase binding"/>
    <property type="evidence" value="ECO:0007669"/>
    <property type="project" value="TreeGrafter"/>
</dbReference>
<dbReference type="EMBL" id="KZ826028">
    <property type="protein sequence ID" value="PYH89466.1"/>
    <property type="molecule type" value="Genomic_DNA"/>
</dbReference>
<reference evidence="3 4" key="1">
    <citation type="submission" date="2018-02" db="EMBL/GenBank/DDBJ databases">
        <title>The genomes of Aspergillus section Nigri reveals drivers in fungal speciation.</title>
        <authorList>
            <consortium name="DOE Joint Genome Institute"/>
            <person name="Vesth T.C."/>
            <person name="Nybo J."/>
            <person name="Theobald S."/>
            <person name="Brandl J."/>
            <person name="Frisvad J.C."/>
            <person name="Nielsen K.F."/>
            <person name="Lyhne E.K."/>
            <person name="Kogle M.E."/>
            <person name="Kuo A."/>
            <person name="Riley R."/>
            <person name="Clum A."/>
            <person name="Nolan M."/>
            <person name="Lipzen A."/>
            <person name="Salamov A."/>
            <person name="Henrissat B."/>
            <person name="Wiebenga A."/>
            <person name="De vries R.P."/>
            <person name="Grigoriev I.V."/>
            <person name="Mortensen U.H."/>
            <person name="Andersen M.R."/>
            <person name="Baker S.E."/>
        </authorList>
    </citation>
    <scope>NUCLEOTIDE SEQUENCE [LARGE SCALE GENOMIC DNA]</scope>
    <source>
        <strain evidence="3 4">CBS 707.79</strain>
    </source>
</reference>
<dbReference type="FunFam" id="1.10.8.270:FF:000023">
    <property type="entry name" value="TBC domain-containing protein C1778.09"/>
    <property type="match status" value="1"/>
</dbReference>
<dbReference type="AlphaFoldDB" id="A0A319CW11"/>
<dbReference type="VEuPathDB" id="FungiDB:BO71DRAFT_389588"/>
<feature type="compositionally biased region" description="Basic and acidic residues" evidence="1">
    <location>
        <begin position="139"/>
        <end position="148"/>
    </location>
</feature>
<organism evidence="3 4">
    <name type="scientific">Aspergillus ellipticus CBS 707.79</name>
    <dbReference type="NCBI Taxonomy" id="1448320"/>
    <lineage>
        <taxon>Eukaryota</taxon>
        <taxon>Fungi</taxon>
        <taxon>Dikarya</taxon>
        <taxon>Ascomycota</taxon>
        <taxon>Pezizomycotina</taxon>
        <taxon>Eurotiomycetes</taxon>
        <taxon>Eurotiomycetidae</taxon>
        <taxon>Eurotiales</taxon>
        <taxon>Aspergillaceae</taxon>
        <taxon>Aspergillus</taxon>
        <taxon>Aspergillus subgen. Circumdati</taxon>
    </lineage>
</organism>
<dbReference type="FunFam" id="1.10.472.80:FF:000055">
    <property type="entry name" value="TBC domain-containing protein C1778.09"/>
    <property type="match status" value="1"/>
</dbReference>
<feature type="region of interest" description="Disordered" evidence="1">
    <location>
        <begin position="492"/>
        <end position="513"/>
    </location>
</feature>
<dbReference type="STRING" id="1448320.A0A319CW11"/>
<dbReference type="Proteomes" id="UP000247810">
    <property type="component" value="Unassembled WGS sequence"/>
</dbReference>
<dbReference type="PANTHER" id="PTHR47219">
    <property type="entry name" value="RAB GTPASE-ACTIVATING PROTEIN 1-LIKE"/>
    <property type="match status" value="1"/>
</dbReference>
<feature type="region of interest" description="Disordered" evidence="1">
    <location>
        <begin position="201"/>
        <end position="262"/>
    </location>
</feature>
<name>A0A319CW11_9EURO</name>
<evidence type="ECO:0000313" key="4">
    <source>
        <dbReference type="Proteomes" id="UP000247810"/>
    </source>
</evidence>
<feature type="region of interest" description="Disordered" evidence="1">
    <location>
        <begin position="401"/>
        <end position="456"/>
    </location>
</feature>
<accession>A0A319CW11</accession>
<dbReference type="SMART" id="SM00164">
    <property type="entry name" value="TBC"/>
    <property type="match status" value="1"/>
</dbReference>
<proteinExistence type="predicted"/>
<keyword evidence="4" id="KW-1185">Reference proteome</keyword>
<dbReference type="SUPFAM" id="SSF47923">
    <property type="entry name" value="Ypt/Rab-GAP domain of gyp1p"/>
    <property type="match status" value="2"/>
</dbReference>
<dbReference type="Gene3D" id="1.10.8.270">
    <property type="entry name" value="putative rabgap domain of human tbc1 domain family member 14 like domains"/>
    <property type="match status" value="1"/>
</dbReference>
<evidence type="ECO:0000259" key="2">
    <source>
        <dbReference type="PROSITE" id="PS50086"/>
    </source>
</evidence>
<protein>
    <submittedName>
        <fullName evidence="3">RabGAP/TBC</fullName>
    </submittedName>
</protein>
<evidence type="ECO:0000313" key="3">
    <source>
        <dbReference type="EMBL" id="PYH89466.1"/>
    </source>
</evidence>
<dbReference type="PROSITE" id="PS50086">
    <property type="entry name" value="TBC_RABGAP"/>
    <property type="match status" value="1"/>
</dbReference>
<dbReference type="OrthoDB" id="294251at2759"/>
<feature type="region of interest" description="Disordered" evidence="1">
    <location>
        <begin position="323"/>
        <end position="344"/>
    </location>
</feature>
<gene>
    <name evidence="3" type="ORF">BO71DRAFT_389588</name>
</gene>
<feature type="compositionally biased region" description="Polar residues" evidence="1">
    <location>
        <begin position="436"/>
        <end position="448"/>
    </location>
</feature>
<evidence type="ECO:0000256" key="1">
    <source>
        <dbReference type="SAM" id="MobiDB-lite"/>
    </source>
</evidence>
<feature type="compositionally biased region" description="Low complexity" evidence="1">
    <location>
        <begin position="110"/>
        <end position="126"/>
    </location>
</feature>
<dbReference type="PANTHER" id="PTHR47219:SF9">
    <property type="entry name" value="GTPASE ACTIVATING PROTEIN AND CENTROSOME-ASSOCIATED, ISOFORM B"/>
    <property type="match status" value="1"/>
</dbReference>
<dbReference type="Gene3D" id="1.10.472.80">
    <property type="entry name" value="Ypt/Rab-GAP domain of gyp1p, domain 3"/>
    <property type="match status" value="1"/>
</dbReference>
<dbReference type="InterPro" id="IPR050302">
    <property type="entry name" value="Rab_GAP_TBC_domain"/>
</dbReference>